<feature type="domain" description="Dienelactone hydrolase" evidence="1">
    <location>
        <begin position="8"/>
        <end position="195"/>
    </location>
</feature>
<evidence type="ECO:0000313" key="3">
    <source>
        <dbReference type="Proteomes" id="UP001519272"/>
    </source>
</evidence>
<protein>
    <submittedName>
        <fullName evidence="2">Dienelactone hydrolase</fullName>
    </submittedName>
</protein>
<organism evidence="2 3">
    <name type="scientific">Paenibacillus turicensis</name>
    <dbReference type="NCBI Taxonomy" id="160487"/>
    <lineage>
        <taxon>Bacteria</taxon>
        <taxon>Bacillati</taxon>
        <taxon>Bacillota</taxon>
        <taxon>Bacilli</taxon>
        <taxon>Bacillales</taxon>
        <taxon>Paenibacillaceae</taxon>
        <taxon>Paenibacillus</taxon>
    </lineage>
</organism>
<dbReference type="RefSeq" id="WP_245251018.1">
    <property type="nucleotide sequence ID" value="NZ_JAGGKG010000001.1"/>
</dbReference>
<dbReference type="PANTHER" id="PTHR46623">
    <property type="entry name" value="CARBOXYMETHYLENEBUTENOLIDASE-RELATED"/>
    <property type="match status" value="1"/>
</dbReference>
<dbReference type="SUPFAM" id="SSF53474">
    <property type="entry name" value="alpha/beta-Hydrolases"/>
    <property type="match status" value="1"/>
</dbReference>
<dbReference type="InterPro" id="IPR051049">
    <property type="entry name" value="Dienelactone_hydrolase-like"/>
</dbReference>
<gene>
    <name evidence="2" type="ORF">J2Z32_000186</name>
</gene>
<dbReference type="GO" id="GO:0016787">
    <property type="term" value="F:hydrolase activity"/>
    <property type="evidence" value="ECO:0007669"/>
    <property type="project" value="UniProtKB-KW"/>
</dbReference>
<keyword evidence="3" id="KW-1185">Reference proteome</keyword>
<dbReference type="InterPro" id="IPR029058">
    <property type="entry name" value="AB_hydrolase_fold"/>
</dbReference>
<keyword evidence="2" id="KW-0378">Hydrolase</keyword>
<dbReference type="EMBL" id="JAGGKG010000001">
    <property type="protein sequence ID" value="MBP1903574.1"/>
    <property type="molecule type" value="Genomic_DNA"/>
</dbReference>
<evidence type="ECO:0000259" key="1">
    <source>
        <dbReference type="Pfam" id="PF01738"/>
    </source>
</evidence>
<accession>A0ABS4FLX4</accession>
<proteinExistence type="predicted"/>
<dbReference type="PANTHER" id="PTHR46623:SF6">
    <property type="entry name" value="ALPHA_BETA-HYDROLASES SUPERFAMILY PROTEIN"/>
    <property type="match status" value="1"/>
</dbReference>
<name>A0ABS4FLX4_9BACL</name>
<evidence type="ECO:0000313" key="2">
    <source>
        <dbReference type="EMBL" id="MBP1903574.1"/>
    </source>
</evidence>
<dbReference type="Proteomes" id="UP001519272">
    <property type="component" value="Unassembled WGS sequence"/>
</dbReference>
<dbReference type="InterPro" id="IPR002925">
    <property type="entry name" value="Dienelactn_hydro"/>
</dbReference>
<dbReference type="Gene3D" id="3.40.50.1820">
    <property type="entry name" value="alpha/beta hydrolase"/>
    <property type="match status" value="1"/>
</dbReference>
<sequence>MKTYIRNQKQAVILLHEIYGMNFFMEEQGQRWLEAGYDVYCPNLLHRTPFAYEESELAYSFFVNQVGFAVYLDIIQLLKSLKEKYADVFIVGFSVGATVAWRCSENELCSGVIACYGSRIRDYIHLTPACPTLLLFAKEDSFDVKSTIKQLQHKEQVDVYDFDAKHGFLDPYNHQYDEEQTEKVQNKIAQFMSQFTHL</sequence>
<dbReference type="Pfam" id="PF01738">
    <property type="entry name" value="DLH"/>
    <property type="match status" value="1"/>
</dbReference>
<comment type="caution">
    <text evidence="2">The sequence shown here is derived from an EMBL/GenBank/DDBJ whole genome shotgun (WGS) entry which is preliminary data.</text>
</comment>
<reference evidence="2 3" key="1">
    <citation type="submission" date="2021-03" db="EMBL/GenBank/DDBJ databases">
        <title>Genomic Encyclopedia of Type Strains, Phase IV (KMG-IV): sequencing the most valuable type-strain genomes for metagenomic binning, comparative biology and taxonomic classification.</title>
        <authorList>
            <person name="Goeker M."/>
        </authorList>
    </citation>
    <scope>NUCLEOTIDE SEQUENCE [LARGE SCALE GENOMIC DNA]</scope>
    <source>
        <strain evidence="2 3">DSM 14349</strain>
    </source>
</reference>